<proteinExistence type="predicted"/>
<evidence type="ECO:0000256" key="7">
    <source>
        <dbReference type="ARBA" id="ARBA00022884"/>
    </source>
</evidence>
<accession>A0A3B1DNB7</accession>
<keyword evidence="4" id="KW-0255">Endonuclease</keyword>
<organism evidence="12">
    <name type="scientific">hydrothermal vent metagenome</name>
    <dbReference type="NCBI Taxonomy" id="652676"/>
    <lineage>
        <taxon>unclassified sequences</taxon>
        <taxon>metagenomes</taxon>
        <taxon>ecological metagenomes</taxon>
    </lineage>
</organism>
<keyword evidence="10" id="KW-0464">Manganese</keyword>
<evidence type="ECO:0000256" key="5">
    <source>
        <dbReference type="ARBA" id="ARBA00022801"/>
    </source>
</evidence>
<feature type="domain" description="HNH Cas9-type" evidence="11">
    <location>
        <begin position="150"/>
        <end position="327"/>
    </location>
</feature>
<dbReference type="Gene3D" id="1.10.30.50">
    <property type="match status" value="1"/>
</dbReference>
<evidence type="ECO:0000256" key="9">
    <source>
        <dbReference type="ARBA" id="ARBA00023125"/>
    </source>
</evidence>
<name>A0A3B1DNB7_9ZZZZ</name>
<gene>
    <name evidence="12" type="ORF">MNBD_PLANCTO03-223</name>
</gene>
<keyword evidence="6" id="KW-0460">Magnesium</keyword>
<dbReference type="InterPro" id="IPR003615">
    <property type="entry name" value="HNH_nuc"/>
</dbReference>
<dbReference type="InterPro" id="IPR028629">
    <property type="entry name" value="Cas9"/>
</dbReference>
<evidence type="ECO:0000256" key="1">
    <source>
        <dbReference type="ARBA" id="ARBA00001946"/>
    </source>
</evidence>
<evidence type="ECO:0000256" key="10">
    <source>
        <dbReference type="ARBA" id="ARBA00023211"/>
    </source>
</evidence>
<evidence type="ECO:0000256" key="4">
    <source>
        <dbReference type="ARBA" id="ARBA00022759"/>
    </source>
</evidence>
<dbReference type="InterPro" id="IPR033114">
    <property type="entry name" value="HNH_CAS9"/>
</dbReference>
<evidence type="ECO:0000313" key="12">
    <source>
        <dbReference type="EMBL" id="VAX38333.1"/>
    </source>
</evidence>
<dbReference type="InterPro" id="IPR041383">
    <property type="entry name" value="RuvC_III"/>
</dbReference>
<dbReference type="GO" id="GO:0003677">
    <property type="term" value="F:DNA binding"/>
    <property type="evidence" value="ECO:0007669"/>
    <property type="project" value="UniProtKB-KW"/>
</dbReference>
<dbReference type="Pfam" id="PF13395">
    <property type="entry name" value="HNH_4"/>
    <property type="match status" value="1"/>
</dbReference>
<keyword evidence="9" id="KW-0238">DNA-binding</keyword>
<dbReference type="AlphaFoldDB" id="A0A3B1DNB7"/>
<dbReference type="NCBIfam" id="TIGR01865">
    <property type="entry name" value="cas_Csn1"/>
    <property type="match status" value="1"/>
</dbReference>
<comment type="cofactor">
    <cofactor evidence="1">
        <name>Mg(2+)</name>
        <dbReference type="ChEBI" id="CHEBI:18420"/>
    </cofactor>
</comment>
<evidence type="ECO:0000256" key="8">
    <source>
        <dbReference type="ARBA" id="ARBA00023118"/>
    </source>
</evidence>
<reference evidence="12" key="1">
    <citation type="submission" date="2018-06" db="EMBL/GenBank/DDBJ databases">
        <authorList>
            <person name="Zhirakovskaya E."/>
        </authorList>
    </citation>
    <scope>NUCLEOTIDE SEQUENCE</scope>
</reference>
<keyword evidence="7" id="KW-0694">RNA-binding</keyword>
<dbReference type="GO" id="GO:0003723">
    <property type="term" value="F:RNA binding"/>
    <property type="evidence" value="ECO:0007669"/>
    <property type="project" value="UniProtKB-KW"/>
</dbReference>
<dbReference type="InterPro" id="IPR036397">
    <property type="entry name" value="RNaseH_sf"/>
</dbReference>
<dbReference type="EMBL" id="UOGK01000136">
    <property type="protein sequence ID" value="VAX38333.1"/>
    <property type="molecule type" value="Genomic_DNA"/>
</dbReference>
<keyword evidence="2" id="KW-0540">Nuclease</keyword>
<dbReference type="PROSITE" id="PS51749">
    <property type="entry name" value="HNH_CAS9"/>
    <property type="match status" value="1"/>
</dbReference>
<keyword evidence="8" id="KW-0051">Antiviral defense</keyword>
<feature type="non-terminal residue" evidence="12">
    <location>
        <position position="1"/>
    </location>
</feature>
<dbReference type="GO" id="GO:0016787">
    <property type="term" value="F:hydrolase activity"/>
    <property type="evidence" value="ECO:0007669"/>
    <property type="project" value="UniProtKB-KW"/>
</dbReference>
<dbReference type="Gene3D" id="3.30.420.10">
    <property type="entry name" value="Ribonuclease H-like superfamily/Ribonuclease H"/>
    <property type="match status" value="2"/>
</dbReference>
<dbReference type="GO" id="GO:0046872">
    <property type="term" value="F:metal ion binding"/>
    <property type="evidence" value="ECO:0007669"/>
    <property type="project" value="UniProtKB-KW"/>
</dbReference>
<evidence type="ECO:0000256" key="6">
    <source>
        <dbReference type="ARBA" id="ARBA00022842"/>
    </source>
</evidence>
<evidence type="ECO:0000256" key="3">
    <source>
        <dbReference type="ARBA" id="ARBA00022723"/>
    </source>
</evidence>
<keyword evidence="3" id="KW-0479">Metal-binding</keyword>
<evidence type="ECO:0000259" key="11">
    <source>
        <dbReference type="PROSITE" id="PS51749"/>
    </source>
</evidence>
<keyword evidence="5" id="KW-0378">Hydrolase</keyword>
<dbReference type="Pfam" id="PF18541">
    <property type="entry name" value="RuvC_III"/>
    <property type="match status" value="1"/>
</dbReference>
<dbReference type="GO" id="GO:0004519">
    <property type="term" value="F:endonuclease activity"/>
    <property type="evidence" value="ECO:0007669"/>
    <property type="project" value="UniProtKB-KW"/>
</dbReference>
<protein>
    <recommendedName>
        <fullName evidence="11">HNH Cas9-type domain-containing protein</fullName>
    </recommendedName>
</protein>
<sequence length="909" mass="104443">RMSMSRRAIRNLLPYMERYDEDGKRWLTQIEAKQAFALDPDAIDQTTGKPATREQRVWYAHDIHCEKLRHLLLAQLDGDEGEYKRLLKLRGSTKASRHFEAKHPDLLPPAPMMSNPVVRKAIHEVRRHVMAHIAAAGCKPDRVVIELAREARQSGKVRDATLRRNRDRNVILKKIESDYNLAGLSKNQKRMAQDRVLLCRRQRGVCAYSRSPDGSGVAISERAAAKGETDDGRRLEIDHIVPYSRSGDNGLNNKVLCYVEENRGKGNKTPKEWWGEAFEEQIKPLAFVQGYSPRKSDKEEYFTKKDYARLWDNLTREVKPENEWKNSQLTDTAYAGTQVMEYLRDALFDGVQKSKGGRGVYETNGRYTGMLRRDWELQSEDGKSRDDHRHHAVDAVVIALTEPYALLPILAKQAEEAEEHHEETTFWPKRDPEPTRRLIPKAWKDHLALRNQVMEAREQLLVSHRPVKTKLVGAFHKQTQFGPIPGSDGLFTDQIRVEELKPGHLRLPIPEKKRDAIKRLASDWQQQYQDEGYKPSEAKKKAKERAERIIASHNYKPRLVDPSIGKGGLVRDLDLRKRLRTCIAAWRVQQGSQSSDTDFSKQDVETMAKTGKFRHASGVPIRSVIRLRTMKDPVSIALRRWDEQQNKMVLVETKREKGRIYSSDRIFEGQNNHHIPIREDEKGKWSGNVVTTYDAMRRVRQGHGQAVDRSDDTERGGRFIMSLAEGETIHMCHPDTQEPCFFVVFKLDNPRTIHFKHHTDARLAGGRKEVIEADGRIRTVDIPDSKREDIAVVVSDLKKKCSFPDGTPPIKVRVSPLSEITEVDERIRPVEVELPDLDPRVVAIARDALTLRDKHPNRKKDPKGKPLPGSWRWMYRQIEDKLSSRDDDGVDIADLAPQLTPALRLLQEI</sequence>
<dbReference type="GO" id="GO:0051607">
    <property type="term" value="P:defense response to virus"/>
    <property type="evidence" value="ECO:0007669"/>
    <property type="project" value="UniProtKB-KW"/>
</dbReference>
<evidence type="ECO:0000256" key="2">
    <source>
        <dbReference type="ARBA" id="ARBA00022722"/>
    </source>
</evidence>